<reference evidence="1" key="1">
    <citation type="submission" date="2018-04" db="EMBL/GenBank/DDBJ databases">
        <title>WGS assembly of Panicum hallii.</title>
        <authorList>
            <person name="Lovell J."/>
            <person name="Jenkins J."/>
            <person name="Lowry D."/>
            <person name="Mamidi S."/>
            <person name="Sreedasyam A."/>
            <person name="Weng X."/>
            <person name="Barry K."/>
            <person name="Bonette J."/>
            <person name="Campitelli B."/>
            <person name="Daum C."/>
            <person name="Gordon S."/>
            <person name="Gould B."/>
            <person name="Lipzen A."/>
            <person name="Macqueen A."/>
            <person name="Palacio-Mejia J."/>
            <person name="Plott C."/>
            <person name="Shakirov E."/>
            <person name="Shu S."/>
            <person name="Yoshinaga Y."/>
            <person name="Zane M."/>
            <person name="Rokhsar D."/>
            <person name="Grimwood J."/>
            <person name="Schmutz J."/>
            <person name="Juenger T."/>
        </authorList>
    </citation>
    <scope>NUCLEOTIDE SEQUENCE [LARGE SCALE GENOMIC DNA]</scope>
    <source>
        <strain evidence="1">FIL2</strain>
    </source>
</reference>
<accession>A0A2T8KGS0</accession>
<evidence type="ECO:0000313" key="1">
    <source>
        <dbReference type="EMBL" id="PVH61332.1"/>
    </source>
</evidence>
<dbReference type="AlphaFoldDB" id="A0A2T8KGS0"/>
<proteinExistence type="predicted"/>
<gene>
    <name evidence="1" type="ORF">PAHAL_3G012700</name>
</gene>
<organism evidence="1">
    <name type="scientific">Panicum hallii</name>
    <dbReference type="NCBI Taxonomy" id="206008"/>
    <lineage>
        <taxon>Eukaryota</taxon>
        <taxon>Viridiplantae</taxon>
        <taxon>Streptophyta</taxon>
        <taxon>Embryophyta</taxon>
        <taxon>Tracheophyta</taxon>
        <taxon>Spermatophyta</taxon>
        <taxon>Magnoliopsida</taxon>
        <taxon>Liliopsida</taxon>
        <taxon>Poales</taxon>
        <taxon>Poaceae</taxon>
        <taxon>PACMAD clade</taxon>
        <taxon>Panicoideae</taxon>
        <taxon>Panicodae</taxon>
        <taxon>Paniceae</taxon>
        <taxon>Panicinae</taxon>
        <taxon>Panicum</taxon>
        <taxon>Panicum sect. Panicum</taxon>
    </lineage>
</organism>
<dbReference type="EMBL" id="CM008048">
    <property type="protein sequence ID" value="PVH61332.1"/>
    <property type="molecule type" value="Genomic_DNA"/>
</dbReference>
<sequence>MEETSPVIVEEKAAATSTKKTTKTVMMRVSPEQVAFVLAAKPMLRSRLQPSQPISEERRRQSAWVDEVVRTNNAIVRSIQDKYRHDLATKGYVEVEVQVTDEEA</sequence>
<name>A0A2T8KGS0_9POAL</name>
<dbReference type="Proteomes" id="UP000243499">
    <property type="component" value="Chromosome 3"/>
</dbReference>
<dbReference type="Gramene" id="PVH61332">
    <property type="protein sequence ID" value="PVH61332"/>
    <property type="gene ID" value="PAHAL_3G012700"/>
</dbReference>
<protein>
    <submittedName>
        <fullName evidence="1">Uncharacterized protein</fullName>
    </submittedName>
</protein>